<keyword evidence="9 12" id="KW-0131">Cell cycle</keyword>
<dbReference type="SUPFAM" id="SSF54534">
    <property type="entry name" value="FKBP-like"/>
    <property type="match status" value="1"/>
</dbReference>
<evidence type="ECO:0000256" key="4">
    <source>
        <dbReference type="ARBA" id="ARBA00016902"/>
    </source>
</evidence>
<dbReference type="SUPFAM" id="SSF102735">
    <property type="entry name" value="Trigger factor ribosome-binding domain"/>
    <property type="match status" value="1"/>
</dbReference>
<dbReference type="InterPro" id="IPR036611">
    <property type="entry name" value="Trigger_fac_ribosome-bd_sf"/>
</dbReference>
<dbReference type="GO" id="GO:0051083">
    <property type="term" value="P:'de novo' cotranslational protein folding"/>
    <property type="evidence" value="ECO:0007669"/>
    <property type="project" value="TreeGrafter"/>
</dbReference>
<reference evidence="16 17" key="1">
    <citation type="submission" date="2016-10" db="EMBL/GenBank/DDBJ databases">
        <authorList>
            <person name="de Groot N.N."/>
        </authorList>
    </citation>
    <scope>NUCLEOTIDE SEQUENCE [LARGE SCALE GENOMIC DNA]</scope>
    <source>
        <strain evidence="16 17">DSM 19113</strain>
    </source>
</reference>
<sequence length="430" mass="46842">MSKWTAAADANRGTLEFSIAQADVQKGLKAAFEKNKDKIAVPGFRKGKVPMSLFLQKFGEEALYQDVMDFVLPAAYQAAVAEAGITVVGQPDIAPVSMEKGADWEMKAEVAVAPEIKLGDYTGLTVEKQDATVSDADVDAEIKRMQENQAELVLQPEGTKAENGDTVVIDFDGSIDGDHFEGGQSKDYSLELGSGSFIPGFEDQLVGHVAGDDVDVKVTFPEDYQAKDLAGKEALFEVKLHEIKRKSLPDLDDEFAKDVDEDVDTLDELKAKTKKNLEEAREEAAKDAFEDAAVEAAVKNAEVVGGDIPQEMIDEDVNRQMQQYLGQLQQQGISPQMFFQISGQTEDSLKKQFAEGADNRVKTNLVLEAIVKAEDVQPSDEEVAAEVKDLASQYNISEEQVKQSLSDALLKHDIAMKAAVDKIVSSAKAK</sequence>
<evidence type="ECO:0000313" key="17">
    <source>
        <dbReference type="Proteomes" id="UP000199376"/>
    </source>
</evidence>
<evidence type="ECO:0000256" key="6">
    <source>
        <dbReference type="ARBA" id="ARBA00023110"/>
    </source>
</evidence>
<dbReference type="OrthoDB" id="9767721at2"/>
<comment type="catalytic activity">
    <reaction evidence="1 12 13">
        <text>[protein]-peptidylproline (omega=180) = [protein]-peptidylproline (omega=0)</text>
        <dbReference type="Rhea" id="RHEA:16237"/>
        <dbReference type="Rhea" id="RHEA-COMP:10747"/>
        <dbReference type="Rhea" id="RHEA-COMP:10748"/>
        <dbReference type="ChEBI" id="CHEBI:83833"/>
        <dbReference type="ChEBI" id="CHEBI:83834"/>
        <dbReference type="EC" id="5.2.1.8"/>
    </reaction>
</comment>
<dbReference type="GO" id="GO:0005737">
    <property type="term" value="C:cytoplasm"/>
    <property type="evidence" value="ECO:0007669"/>
    <property type="project" value="UniProtKB-SubCell"/>
</dbReference>
<protein>
    <recommendedName>
        <fullName evidence="4 12">Trigger factor</fullName>
        <shortName evidence="12">TF</shortName>
        <ecNumber evidence="3 12">5.2.1.8</ecNumber>
    </recommendedName>
    <alternativeName>
        <fullName evidence="11 12">PPIase</fullName>
    </alternativeName>
</protein>
<dbReference type="GO" id="GO:0044183">
    <property type="term" value="F:protein folding chaperone"/>
    <property type="evidence" value="ECO:0007669"/>
    <property type="project" value="TreeGrafter"/>
</dbReference>
<dbReference type="GO" id="GO:0051301">
    <property type="term" value="P:cell division"/>
    <property type="evidence" value="ECO:0007669"/>
    <property type="project" value="UniProtKB-KW"/>
</dbReference>
<dbReference type="Pfam" id="PF00254">
    <property type="entry name" value="FKBP_C"/>
    <property type="match status" value="1"/>
</dbReference>
<dbReference type="GO" id="GO:0043335">
    <property type="term" value="P:protein unfolding"/>
    <property type="evidence" value="ECO:0007669"/>
    <property type="project" value="TreeGrafter"/>
</dbReference>
<keyword evidence="7 12" id="KW-0143">Chaperone</keyword>
<proteinExistence type="inferred from homology"/>
<dbReference type="Proteomes" id="UP000199376">
    <property type="component" value="Unassembled WGS sequence"/>
</dbReference>
<evidence type="ECO:0000256" key="12">
    <source>
        <dbReference type="HAMAP-Rule" id="MF_00303"/>
    </source>
</evidence>
<evidence type="ECO:0000256" key="11">
    <source>
        <dbReference type="ARBA" id="ARBA00029986"/>
    </source>
</evidence>
<evidence type="ECO:0000256" key="3">
    <source>
        <dbReference type="ARBA" id="ARBA00013194"/>
    </source>
</evidence>
<name>A0A1I1F4F1_9LACO</name>
<dbReference type="Gene3D" id="3.10.50.40">
    <property type="match status" value="1"/>
</dbReference>
<dbReference type="InterPro" id="IPR046357">
    <property type="entry name" value="PPIase_dom_sf"/>
</dbReference>
<evidence type="ECO:0000256" key="5">
    <source>
        <dbReference type="ARBA" id="ARBA00022618"/>
    </source>
</evidence>
<dbReference type="InterPro" id="IPR005215">
    <property type="entry name" value="Trig_fac"/>
</dbReference>
<dbReference type="InterPro" id="IPR027304">
    <property type="entry name" value="Trigger_fact/SurA_dom_sf"/>
</dbReference>
<dbReference type="EMBL" id="FOLI01000002">
    <property type="protein sequence ID" value="SFB94141.1"/>
    <property type="molecule type" value="Genomic_DNA"/>
</dbReference>
<dbReference type="PANTHER" id="PTHR30560">
    <property type="entry name" value="TRIGGER FACTOR CHAPERONE AND PEPTIDYL-PROLYL CIS/TRANS ISOMERASE"/>
    <property type="match status" value="1"/>
</dbReference>
<dbReference type="FunFam" id="3.10.50.40:FF:000001">
    <property type="entry name" value="Trigger factor"/>
    <property type="match status" value="1"/>
</dbReference>
<dbReference type="Pfam" id="PF05698">
    <property type="entry name" value="Trigger_C"/>
    <property type="match status" value="1"/>
</dbReference>
<dbReference type="AlphaFoldDB" id="A0A1I1F4F1"/>
<dbReference type="Gene3D" id="1.10.3120.10">
    <property type="entry name" value="Trigger factor, C-terminal domain"/>
    <property type="match status" value="1"/>
</dbReference>
<comment type="subcellular location">
    <subcellularLocation>
        <location evidence="12">Cytoplasm</location>
    </subcellularLocation>
    <text evidence="12">About half TF is bound to the ribosome near the polypeptide exit tunnel while the other half is free in the cytoplasm.</text>
</comment>
<dbReference type="InterPro" id="IPR008880">
    <property type="entry name" value="Trigger_fac_C"/>
</dbReference>
<evidence type="ECO:0000256" key="13">
    <source>
        <dbReference type="PROSITE-ProRule" id="PRU00277"/>
    </source>
</evidence>
<dbReference type="PIRSF" id="PIRSF003095">
    <property type="entry name" value="Trigger_factor"/>
    <property type="match status" value="1"/>
</dbReference>
<evidence type="ECO:0000259" key="15">
    <source>
        <dbReference type="PROSITE" id="PS50059"/>
    </source>
</evidence>
<dbReference type="GO" id="GO:0043022">
    <property type="term" value="F:ribosome binding"/>
    <property type="evidence" value="ECO:0007669"/>
    <property type="project" value="TreeGrafter"/>
</dbReference>
<dbReference type="GO" id="GO:0015031">
    <property type="term" value="P:protein transport"/>
    <property type="evidence" value="ECO:0007669"/>
    <property type="project" value="UniProtKB-UniRule"/>
</dbReference>
<evidence type="ECO:0000313" key="16">
    <source>
        <dbReference type="EMBL" id="SFB94141.1"/>
    </source>
</evidence>
<keyword evidence="8 12" id="KW-0413">Isomerase</keyword>
<evidence type="ECO:0000256" key="8">
    <source>
        <dbReference type="ARBA" id="ARBA00023235"/>
    </source>
</evidence>
<dbReference type="GO" id="GO:0003755">
    <property type="term" value="F:peptidyl-prolyl cis-trans isomerase activity"/>
    <property type="evidence" value="ECO:0007669"/>
    <property type="project" value="UniProtKB-UniRule"/>
</dbReference>
<keyword evidence="17" id="KW-1185">Reference proteome</keyword>
<dbReference type="STRING" id="283737.SAMN05660453_0666"/>
<dbReference type="EC" id="5.2.1.8" evidence="3 12"/>
<keyword evidence="12" id="KW-0963">Cytoplasm</keyword>
<dbReference type="HAMAP" id="MF_00303">
    <property type="entry name" value="Trigger_factor_Tig"/>
    <property type="match status" value="1"/>
</dbReference>
<dbReference type="Gene3D" id="3.30.70.1050">
    <property type="entry name" value="Trigger factor ribosome-binding domain"/>
    <property type="match status" value="1"/>
</dbReference>
<dbReference type="RefSeq" id="WP_091502050.1">
    <property type="nucleotide sequence ID" value="NZ_FOLI01000002.1"/>
</dbReference>
<dbReference type="InterPro" id="IPR008881">
    <property type="entry name" value="Trigger_fac_ribosome-bd_bac"/>
</dbReference>
<organism evidence="16 17">
    <name type="scientific">Fructobacillus durionis</name>
    <dbReference type="NCBI Taxonomy" id="283737"/>
    <lineage>
        <taxon>Bacteria</taxon>
        <taxon>Bacillati</taxon>
        <taxon>Bacillota</taxon>
        <taxon>Bacilli</taxon>
        <taxon>Lactobacillales</taxon>
        <taxon>Lactobacillaceae</taxon>
        <taxon>Fructobacillus</taxon>
    </lineage>
</organism>
<gene>
    <name evidence="12" type="primary">tig</name>
    <name evidence="16" type="ORF">SAMN05660453_0666</name>
</gene>
<keyword evidence="5 12" id="KW-0132">Cell division</keyword>
<dbReference type="Pfam" id="PF05697">
    <property type="entry name" value="Trigger_N"/>
    <property type="match status" value="1"/>
</dbReference>
<dbReference type="NCBIfam" id="TIGR00115">
    <property type="entry name" value="tig"/>
    <property type="match status" value="1"/>
</dbReference>
<evidence type="ECO:0000256" key="10">
    <source>
        <dbReference type="ARBA" id="ARBA00024849"/>
    </source>
</evidence>
<evidence type="ECO:0000256" key="14">
    <source>
        <dbReference type="RuleBase" id="RU003914"/>
    </source>
</evidence>
<feature type="domain" description="PPIase FKBP-type" evidence="15">
    <location>
        <begin position="164"/>
        <end position="244"/>
    </location>
</feature>
<dbReference type="InterPro" id="IPR001179">
    <property type="entry name" value="PPIase_FKBP_dom"/>
</dbReference>
<comment type="function">
    <text evidence="10 12">Involved in protein export. Acts as a chaperone by maintaining the newly synthesized protein in an open conformation. Functions as a peptidyl-prolyl cis-trans isomerase.</text>
</comment>
<dbReference type="PANTHER" id="PTHR30560:SF3">
    <property type="entry name" value="TRIGGER FACTOR-LIKE PROTEIN TIG, CHLOROPLASTIC"/>
    <property type="match status" value="1"/>
</dbReference>
<evidence type="ECO:0000256" key="7">
    <source>
        <dbReference type="ARBA" id="ARBA00023186"/>
    </source>
</evidence>
<dbReference type="InterPro" id="IPR037041">
    <property type="entry name" value="Trigger_fac_C_sf"/>
</dbReference>
<evidence type="ECO:0000256" key="9">
    <source>
        <dbReference type="ARBA" id="ARBA00023306"/>
    </source>
</evidence>
<dbReference type="PROSITE" id="PS50059">
    <property type="entry name" value="FKBP_PPIASE"/>
    <property type="match status" value="1"/>
</dbReference>
<evidence type="ECO:0000256" key="1">
    <source>
        <dbReference type="ARBA" id="ARBA00000971"/>
    </source>
</evidence>
<comment type="similarity">
    <text evidence="2 12 14">Belongs to the FKBP-type PPIase family. Tig subfamily.</text>
</comment>
<accession>A0A1I1F4F1</accession>
<dbReference type="SUPFAM" id="SSF109998">
    <property type="entry name" value="Triger factor/SurA peptide-binding domain-like"/>
    <property type="match status" value="1"/>
</dbReference>
<comment type="domain">
    <text evidence="12">Consists of 3 domains; the N-terminus binds the ribosome, the middle domain has PPIase activity, while the C-terminus has intrinsic chaperone activity on its own.</text>
</comment>
<keyword evidence="6 12" id="KW-0697">Rotamase</keyword>
<evidence type="ECO:0000256" key="2">
    <source>
        <dbReference type="ARBA" id="ARBA00005464"/>
    </source>
</evidence>